<gene>
    <name evidence="3" type="ORF">AUJ77_02090</name>
</gene>
<dbReference type="InterPro" id="IPR007759">
    <property type="entry name" value="Asxl_HARE-HTH"/>
</dbReference>
<dbReference type="PROSITE" id="PS51913">
    <property type="entry name" value="HTH_HARE"/>
    <property type="match status" value="1"/>
</dbReference>
<sequence>MSVITFKPKQVVKRLLSSLSPRALDVMIKRYGLGDDTERMTLEAIGKTYGITRERVRQIENFALASIKKSDSFKKESSTFEELNKLIISMGGVVCEEDFLMHVSKDLSTQNHLYFLLVLGDQFKREKEDDYFRHRWIVDDKVSMKVHEAIRDLYKALSHEDLIPEGEIVAAFLSHLKDVSDEYKNEEITKRWLSLSKTIAKNPLGEWGVAHSPNVNARGMRDYAYLIIRKHGSPMHFTEVAKAITQIFGKKAHIATCHNELIKDSRFVLVGRGLYALSSWGYEKGVVKDVIAKVLKKEGPLTKKDIIDRVLKERYVKENTVFVNLQDTKLFKRTKDGKYAMA</sequence>
<dbReference type="PRINTS" id="PR00046">
    <property type="entry name" value="SIGMA70FCT"/>
</dbReference>
<dbReference type="InterPro" id="IPR038087">
    <property type="entry name" value="RNAP_delta_N_dom_sf"/>
</dbReference>
<evidence type="ECO:0000313" key="4">
    <source>
        <dbReference type="Proteomes" id="UP000181992"/>
    </source>
</evidence>
<dbReference type="PANTHER" id="PTHR30603">
    <property type="entry name" value="RNA POLYMERASE SIGMA FACTOR RPO"/>
    <property type="match status" value="1"/>
</dbReference>
<comment type="caution">
    <text evidence="3">The sequence shown here is derived from an EMBL/GenBank/DDBJ whole genome shotgun (WGS) entry which is preliminary data.</text>
</comment>
<dbReference type="SUPFAM" id="SSF88659">
    <property type="entry name" value="Sigma3 and sigma4 domains of RNA polymerase sigma factors"/>
    <property type="match status" value="1"/>
</dbReference>
<dbReference type="EMBL" id="MNVN01000015">
    <property type="protein sequence ID" value="OIO30578.1"/>
    <property type="molecule type" value="Genomic_DNA"/>
</dbReference>
<keyword evidence="1" id="KW-0804">Transcription</keyword>
<dbReference type="STRING" id="1805281.AUJ77_02090"/>
<dbReference type="InterPro" id="IPR007630">
    <property type="entry name" value="RNA_pol_sigma70_r4"/>
</dbReference>
<organism evidence="3 4">
    <name type="scientific">Candidatus Nomurabacteria bacterium CG1_02_43_90</name>
    <dbReference type="NCBI Taxonomy" id="1805281"/>
    <lineage>
        <taxon>Bacteria</taxon>
        <taxon>Candidatus Nomuraibacteriota</taxon>
    </lineage>
</organism>
<dbReference type="Gene3D" id="1.10.10.1250">
    <property type="entry name" value="RNA polymerase, subunit delta, N-terminal domain"/>
    <property type="match status" value="1"/>
</dbReference>
<dbReference type="InterPro" id="IPR013324">
    <property type="entry name" value="RNA_pol_sigma_r3/r4-like"/>
</dbReference>
<dbReference type="Pfam" id="PF04545">
    <property type="entry name" value="Sigma70_r4"/>
    <property type="match status" value="1"/>
</dbReference>
<accession>A0A1J4V080</accession>
<evidence type="ECO:0000313" key="3">
    <source>
        <dbReference type="EMBL" id="OIO30578.1"/>
    </source>
</evidence>
<evidence type="ECO:0000256" key="1">
    <source>
        <dbReference type="ARBA" id="ARBA00023163"/>
    </source>
</evidence>
<dbReference type="InterPro" id="IPR036388">
    <property type="entry name" value="WH-like_DNA-bd_sf"/>
</dbReference>
<dbReference type="GO" id="GO:0003700">
    <property type="term" value="F:DNA-binding transcription factor activity"/>
    <property type="evidence" value="ECO:0007669"/>
    <property type="project" value="InterPro"/>
</dbReference>
<reference evidence="3 4" key="1">
    <citation type="journal article" date="2016" name="Environ. Microbiol.">
        <title>Genomic resolution of a cold subsurface aquifer community provides metabolic insights for novel microbes adapted to high CO concentrations.</title>
        <authorList>
            <person name="Probst A.J."/>
            <person name="Castelle C.J."/>
            <person name="Singh A."/>
            <person name="Brown C.T."/>
            <person name="Anantharaman K."/>
            <person name="Sharon I."/>
            <person name="Hug L.A."/>
            <person name="Burstein D."/>
            <person name="Emerson J.B."/>
            <person name="Thomas B.C."/>
            <person name="Banfield J.F."/>
        </authorList>
    </citation>
    <scope>NUCLEOTIDE SEQUENCE [LARGE SCALE GENOMIC DNA]</scope>
    <source>
        <strain evidence="3">CG1_02_43_90</strain>
    </source>
</reference>
<dbReference type="CDD" id="cd06171">
    <property type="entry name" value="Sigma70_r4"/>
    <property type="match status" value="1"/>
</dbReference>
<feature type="domain" description="HTH HARE-type" evidence="2">
    <location>
        <begin position="218"/>
        <end position="280"/>
    </location>
</feature>
<evidence type="ECO:0000259" key="2">
    <source>
        <dbReference type="PROSITE" id="PS51913"/>
    </source>
</evidence>
<dbReference type="InterPro" id="IPR050239">
    <property type="entry name" value="Sigma-70_RNA_pol_init_factors"/>
</dbReference>
<name>A0A1J4V080_9BACT</name>
<protein>
    <recommendedName>
        <fullName evidence="2">HTH HARE-type domain-containing protein</fullName>
    </recommendedName>
</protein>
<dbReference type="Proteomes" id="UP000181992">
    <property type="component" value="Unassembled WGS sequence"/>
</dbReference>
<dbReference type="Gene3D" id="1.10.10.10">
    <property type="entry name" value="Winged helix-like DNA-binding domain superfamily/Winged helix DNA-binding domain"/>
    <property type="match status" value="1"/>
</dbReference>
<dbReference type="PANTHER" id="PTHR30603:SF47">
    <property type="entry name" value="RNA POLYMERASE SIGMA FACTOR SIGD, CHLOROPLASTIC"/>
    <property type="match status" value="1"/>
</dbReference>
<dbReference type="InterPro" id="IPR000943">
    <property type="entry name" value="RNA_pol_sigma70"/>
</dbReference>
<dbReference type="GO" id="GO:0006352">
    <property type="term" value="P:DNA-templated transcription initiation"/>
    <property type="evidence" value="ECO:0007669"/>
    <property type="project" value="InterPro"/>
</dbReference>
<proteinExistence type="predicted"/>
<dbReference type="Pfam" id="PF05066">
    <property type="entry name" value="HARE-HTH"/>
    <property type="match status" value="1"/>
</dbReference>
<dbReference type="AlphaFoldDB" id="A0A1J4V080"/>